<proteinExistence type="predicted"/>
<dbReference type="AlphaFoldDB" id="A0A0Q0FN27"/>
<sequence length="68" mass="8108">MFMKEICRGDMNSFTLMNGFGTKYFRTLSLFLFFVVSKIQWTYCKISHFFELESLLLSLITSDEHFLC</sequence>
<evidence type="ECO:0000313" key="2">
    <source>
        <dbReference type="Proteomes" id="UP000050317"/>
    </source>
</evidence>
<accession>A0A0Q0FN27</accession>
<protein>
    <submittedName>
        <fullName evidence="1">Uncharacterized protein</fullName>
    </submittedName>
</protein>
<comment type="caution">
    <text evidence="1">The sequence shown here is derived from an EMBL/GenBank/DDBJ whole genome shotgun (WGS) entry which is preliminary data.</text>
</comment>
<dbReference type="EMBL" id="LJRR01000032">
    <property type="protein sequence ID" value="KPZ25432.1"/>
    <property type="molecule type" value="Genomic_DNA"/>
</dbReference>
<dbReference type="PATRIC" id="fig|251703.9.peg.4050"/>
<reference evidence="1 2" key="1">
    <citation type="submission" date="2015-09" db="EMBL/GenBank/DDBJ databases">
        <title>Genome announcement of multiple Pseudomonas syringae strains.</title>
        <authorList>
            <person name="Thakur S."/>
            <person name="Wang P.W."/>
            <person name="Gong Y."/>
            <person name="Weir B.S."/>
            <person name="Guttman D.S."/>
        </authorList>
    </citation>
    <scope>NUCLEOTIDE SEQUENCE [LARGE SCALE GENOMIC DNA]</scope>
    <source>
        <strain evidence="1 2">ICMP3963</strain>
    </source>
</reference>
<organism evidence="1 2">
    <name type="scientific">Pseudomonas syringae pv. viburni</name>
    <dbReference type="NCBI Taxonomy" id="251703"/>
    <lineage>
        <taxon>Bacteria</taxon>
        <taxon>Pseudomonadati</taxon>
        <taxon>Pseudomonadota</taxon>
        <taxon>Gammaproteobacteria</taxon>
        <taxon>Pseudomonadales</taxon>
        <taxon>Pseudomonadaceae</taxon>
        <taxon>Pseudomonas</taxon>
    </lineage>
</organism>
<name>A0A0Q0FN27_9PSED</name>
<gene>
    <name evidence="1" type="ORF">ALO40_02902</name>
</gene>
<dbReference type="Proteomes" id="UP000050317">
    <property type="component" value="Unassembled WGS sequence"/>
</dbReference>
<evidence type="ECO:0000313" key="1">
    <source>
        <dbReference type="EMBL" id="KPZ25432.1"/>
    </source>
</evidence>